<protein>
    <recommendedName>
        <fullName evidence="8">TF-B3 domain-containing protein</fullName>
    </recommendedName>
</protein>
<feature type="region of interest" description="Disordered" evidence="5">
    <location>
        <begin position="433"/>
        <end position="490"/>
    </location>
</feature>
<evidence type="ECO:0000256" key="2">
    <source>
        <dbReference type="ARBA" id="ARBA00023125"/>
    </source>
</evidence>
<keyword evidence="1" id="KW-0805">Transcription regulation</keyword>
<evidence type="ECO:0000256" key="1">
    <source>
        <dbReference type="ARBA" id="ARBA00023015"/>
    </source>
</evidence>
<evidence type="ECO:0008006" key="8">
    <source>
        <dbReference type="Google" id="ProtNLM"/>
    </source>
</evidence>
<dbReference type="GO" id="GO:0003677">
    <property type="term" value="F:DNA binding"/>
    <property type="evidence" value="ECO:0007669"/>
    <property type="project" value="UniProtKB-KW"/>
</dbReference>
<feature type="region of interest" description="Disordered" evidence="5">
    <location>
        <begin position="386"/>
        <end position="416"/>
    </location>
</feature>
<sequence>MVESHFLELGSGAANCLGATSLRKRKASNSSFLDQEFLSFLKESGVLSSCDEDPSIAELFRGAPGQQQQGLCGPEAMNDLPGVFSFQKAQQPAAEPILSDNRDTVASQLSGLSSPQLQQQAHQACSSAFAQQQPLQHLSTQQPCFYRAVITSMPMPAPATRAAAAAAAADDDDTNSAATMPMPSKRRRTDDDEVTSSPNDLVEVPSSTVVTTASGTAAAAATATSRGACTNDAAPVPDQQQRAAAAAAAASSSKSAAAAESGIVKAILVAKVLTKSDANSKRIILPRIAVEANLPQLAHAQVFNLSATDPHGAAWPLVIKAWANGANPKPVYVLEQVGEMLKQYKLTTGDAVAVMASEDGRFWLEWNTPAAKAAAARPTYSAFTFKNVQQQQQQQQQQQPAAAVKPAPAAPVRSSGGKGAVIAAAEAAAAAAPEQPSAAQQQQQPAAVKVEPVTAPAQQPPALKLTVQQPAVQQPQQPAASKQQQQQPSCSTVMTAVPVTSDRLIPGTFMPQSPCSLLVMHADAANTCAMQLDDPQAMMLKSRSDALFELQDLPTAAAVAGNAPEGEALLVPVVPEAGENGALHAGGFLLCPRTAGCTRPAGHQGWCLGHKGYKKRRV</sequence>
<evidence type="ECO:0000313" key="7">
    <source>
        <dbReference type="Proteomes" id="UP000256970"/>
    </source>
</evidence>
<dbReference type="SUPFAM" id="SSF101936">
    <property type="entry name" value="DNA-binding pseudobarrel domain"/>
    <property type="match status" value="1"/>
</dbReference>
<organism evidence="6 7">
    <name type="scientific">Tetradesmus obliquus</name>
    <name type="common">Green alga</name>
    <name type="synonym">Acutodesmus obliquus</name>
    <dbReference type="NCBI Taxonomy" id="3088"/>
    <lineage>
        <taxon>Eukaryota</taxon>
        <taxon>Viridiplantae</taxon>
        <taxon>Chlorophyta</taxon>
        <taxon>core chlorophytes</taxon>
        <taxon>Chlorophyceae</taxon>
        <taxon>CS clade</taxon>
        <taxon>Sphaeropleales</taxon>
        <taxon>Scenedesmaceae</taxon>
        <taxon>Tetradesmus</taxon>
    </lineage>
</organism>
<reference evidence="6 7" key="1">
    <citation type="submission" date="2016-10" db="EMBL/GenBank/DDBJ databases">
        <authorList>
            <person name="Cai Z."/>
        </authorList>
    </citation>
    <scope>NUCLEOTIDE SEQUENCE [LARGE SCALE GENOMIC DNA]</scope>
</reference>
<proteinExistence type="predicted"/>
<feature type="compositionally biased region" description="Low complexity" evidence="5">
    <location>
        <begin position="433"/>
        <end position="447"/>
    </location>
</feature>
<dbReference type="AlphaFoldDB" id="A0A383V9C9"/>
<accession>A0A383V9C9</accession>
<keyword evidence="7" id="KW-1185">Reference proteome</keyword>
<name>A0A383V9C9_TETOB</name>
<dbReference type="STRING" id="3088.A0A383V9C9"/>
<keyword evidence="3" id="KW-0804">Transcription</keyword>
<keyword evidence="4" id="KW-0539">Nucleus</keyword>
<gene>
    <name evidence="6" type="ORF">BQ4739_LOCUS2784</name>
</gene>
<keyword evidence="2" id="KW-0238">DNA-binding</keyword>
<evidence type="ECO:0000256" key="4">
    <source>
        <dbReference type="ARBA" id="ARBA00023242"/>
    </source>
</evidence>
<dbReference type="InterPro" id="IPR015300">
    <property type="entry name" value="DNA-bd_pseudobarrel_sf"/>
</dbReference>
<feature type="compositionally biased region" description="Low complexity" evidence="5">
    <location>
        <begin position="467"/>
        <end position="489"/>
    </location>
</feature>
<dbReference type="Proteomes" id="UP000256970">
    <property type="component" value="Unassembled WGS sequence"/>
</dbReference>
<dbReference type="Gene3D" id="2.40.330.10">
    <property type="entry name" value="DNA-binding pseudobarrel domain"/>
    <property type="match status" value="1"/>
</dbReference>
<evidence type="ECO:0000256" key="3">
    <source>
        <dbReference type="ARBA" id="ARBA00023163"/>
    </source>
</evidence>
<feature type="compositionally biased region" description="Low complexity" evidence="5">
    <location>
        <begin position="388"/>
        <end position="412"/>
    </location>
</feature>
<dbReference type="EMBL" id="FNXT01000212">
    <property type="protein sequence ID" value="SZX62178.1"/>
    <property type="molecule type" value="Genomic_DNA"/>
</dbReference>
<evidence type="ECO:0000313" key="6">
    <source>
        <dbReference type="EMBL" id="SZX62178.1"/>
    </source>
</evidence>
<feature type="region of interest" description="Disordered" evidence="5">
    <location>
        <begin position="162"/>
        <end position="208"/>
    </location>
</feature>
<evidence type="ECO:0000256" key="5">
    <source>
        <dbReference type="SAM" id="MobiDB-lite"/>
    </source>
</evidence>